<dbReference type="Proteomes" id="UP001055117">
    <property type="component" value="Unassembled WGS sequence"/>
</dbReference>
<dbReference type="RefSeq" id="WP_147827847.1">
    <property type="nucleotide sequence ID" value="NZ_BPQG01000052.1"/>
</dbReference>
<evidence type="ECO:0000256" key="2">
    <source>
        <dbReference type="SAM" id="SignalP"/>
    </source>
</evidence>
<evidence type="ECO:0000256" key="1">
    <source>
        <dbReference type="SAM" id="MobiDB-lite"/>
    </source>
</evidence>
<accession>A0ABQ4QKY6</accession>
<evidence type="ECO:0000313" key="3">
    <source>
        <dbReference type="EMBL" id="GJD45560.1"/>
    </source>
</evidence>
<keyword evidence="4" id="KW-1185">Reference proteome</keyword>
<gene>
    <name evidence="3" type="ORF">AFCDBAGC_3434</name>
</gene>
<sequence>MRKTLISATALVLALSGAAFAQSATGNMNNPGSVKSNSEKAMEKGGTVRGDMPATTGTAPGAAGAATTMPAAREDGTRTVPGNAGANPVR</sequence>
<evidence type="ECO:0000313" key="4">
    <source>
        <dbReference type="Proteomes" id="UP001055117"/>
    </source>
</evidence>
<dbReference type="EMBL" id="BPQG01000052">
    <property type="protein sequence ID" value="GJD45560.1"/>
    <property type="molecule type" value="Genomic_DNA"/>
</dbReference>
<organism evidence="3 4">
    <name type="scientific">Methylobacterium cerastii</name>
    <dbReference type="NCBI Taxonomy" id="932741"/>
    <lineage>
        <taxon>Bacteria</taxon>
        <taxon>Pseudomonadati</taxon>
        <taxon>Pseudomonadota</taxon>
        <taxon>Alphaproteobacteria</taxon>
        <taxon>Hyphomicrobiales</taxon>
        <taxon>Methylobacteriaceae</taxon>
        <taxon>Methylobacterium</taxon>
    </lineage>
</organism>
<feature type="compositionally biased region" description="Polar residues" evidence="1">
    <location>
        <begin position="22"/>
        <end position="36"/>
    </location>
</feature>
<comment type="caution">
    <text evidence="3">The sequence shown here is derived from an EMBL/GenBank/DDBJ whole genome shotgun (WGS) entry which is preliminary data.</text>
</comment>
<keyword evidence="2" id="KW-0732">Signal</keyword>
<feature type="signal peptide" evidence="2">
    <location>
        <begin position="1"/>
        <end position="21"/>
    </location>
</feature>
<feature type="compositionally biased region" description="Low complexity" evidence="1">
    <location>
        <begin position="52"/>
        <end position="71"/>
    </location>
</feature>
<feature type="region of interest" description="Disordered" evidence="1">
    <location>
        <begin position="22"/>
        <end position="90"/>
    </location>
</feature>
<reference evidence="3 4" key="1">
    <citation type="journal article" date="2021" name="Front. Microbiol.">
        <title>Comprehensive Comparative Genomics and Phenotyping of Methylobacterium Species.</title>
        <authorList>
            <person name="Alessa O."/>
            <person name="Ogura Y."/>
            <person name="Fujitani Y."/>
            <person name="Takami H."/>
            <person name="Hayashi T."/>
            <person name="Sahin N."/>
            <person name="Tani A."/>
        </authorList>
    </citation>
    <scope>NUCLEOTIDE SEQUENCE [LARGE SCALE GENOMIC DNA]</scope>
    <source>
        <strain evidence="3 4">DSM 23679</strain>
    </source>
</reference>
<proteinExistence type="predicted"/>
<feature type="chain" id="PRO_5045198543" evidence="2">
    <location>
        <begin position="22"/>
        <end position="90"/>
    </location>
</feature>
<name>A0ABQ4QKY6_9HYPH</name>
<protein>
    <submittedName>
        <fullName evidence="3">Uncharacterized protein</fullName>
    </submittedName>
</protein>